<dbReference type="AlphaFoldDB" id="A0A239XPB9"/>
<dbReference type="GO" id="GO:0016757">
    <property type="term" value="F:glycosyltransferase activity"/>
    <property type="evidence" value="ECO:0007669"/>
    <property type="project" value="InterPro"/>
</dbReference>
<dbReference type="CDD" id="cd03801">
    <property type="entry name" value="GT4_PimA-like"/>
    <property type="match status" value="1"/>
</dbReference>
<dbReference type="Pfam" id="PF13439">
    <property type="entry name" value="Glyco_transf_4"/>
    <property type="match status" value="1"/>
</dbReference>
<dbReference type="InterPro" id="IPR028098">
    <property type="entry name" value="Glyco_trans_4-like_N"/>
</dbReference>
<dbReference type="Proteomes" id="UP000215196">
    <property type="component" value="Chromosome 1"/>
</dbReference>
<dbReference type="KEGG" id="ctak:4412677_01828"/>
<dbReference type="SUPFAM" id="SSF53756">
    <property type="entry name" value="UDP-Glycosyltransferase/glycogen phosphorylase"/>
    <property type="match status" value="1"/>
</dbReference>
<dbReference type="PANTHER" id="PTHR12526">
    <property type="entry name" value="GLYCOSYLTRANSFERASE"/>
    <property type="match status" value="1"/>
</dbReference>
<evidence type="ECO:0000259" key="1">
    <source>
        <dbReference type="Pfam" id="PF00534"/>
    </source>
</evidence>
<evidence type="ECO:0000259" key="2">
    <source>
        <dbReference type="Pfam" id="PF13439"/>
    </source>
</evidence>
<dbReference type="EMBL" id="LT906465">
    <property type="protein sequence ID" value="SNV47933.1"/>
    <property type="molecule type" value="Genomic_DNA"/>
</dbReference>
<proteinExistence type="predicted"/>
<protein>
    <submittedName>
        <fullName evidence="3">Colanic acid biosynthesis glycosyltransferase WcaL</fullName>
    </submittedName>
</protein>
<evidence type="ECO:0000313" key="3">
    <source>
        <dbReference type="EMBL" id="SNV47933.1"/>
    </source>
</evidence>
<evidence type="ECO:0000313" key="4">
    <source>
        <dbReference type="Proteomes" id="UP000215196"/>
    </source>
</evidence>
<sequence length="384" mass="43730">MVRKLTIGFISSRPLEDRKNWSGTMYSMFTALQKQGFEVVWIPTPEYSVAELSMFRSIGNFYQKIFTRGFNQHQFILKAWLASRKTKKRIKQKKIDLLFAPTAVPEIAFLKVRQPIVYLNDANVAQLLNYYSYYSGFGWVSKKITHFVEKKALENADHIVYSSDWATHFVRNFYGIPAEKLSTVKFGPNSEVPGQVNFNKDYSGDITFLFLAVFWERKGGDLALQTIELLRKKGLPAKLLVVGCDPGIRSKAMEVIPFLNKNIPAEAQKIKDFLRDSHFLFIPTKADCTPISFAEAAAYGLPVITRDTGGVSAMVEDGITGFTLPQNAGAEEYARKIEQLLKNPELAKQMSHDARQKYEQELNWKVWGEKMGKLINSLIIQVNQ</sequence>
<keyword evidence="3" id="KW-0808">Transferase</keyword>
<feature type="domain" description="Glycosyl transferase family 1" evidence="1">
    <location>
        <begin position="202"/>
        <end position="356"/>
    </location>
</feature>
<name>A0A239XPB9_9FLAO</name>
<dbReference type="Gene3D" id="3.40.50.2000">
    <property type="entry name" value="Glycogen Phosphorylase B"/>
    <property type="match status" value="2"/>
</dbReference>
<keyword evidence="4" id="KW-1185">Reference proteome</keyword>
<organism evidence="3 4">
    <name type="scientific">Chryseobacterium taklimakanense</name>
    <dbReference type="NCBI Taxonomy" id="536441"/>
    <lineage>
        <taxon>Bacteria</taxon>
        <taxon>Pseudomonadati</taxon>
        <taxon>Bacteroidota</taxon>
        <taxon>Flavobacteriia</taxon>
        <taxon>Flavobacteriales</taxon>
        <taxon>Weeksellaceae</taxon>
        <taxon>Chryseobacterium group</taxon>
        <taxon>Chryseobacterium</taxon>
    </lineage>
</organism>
<dbReference type="Pfam" id="PF00534">
    <property type="entry name" value="Glycos_transf_1"/>
    <property type="match status" value="1"/>
</dbReference>
<dbReference type="InterPro" id="IPR001296">
    <property type="entry name" value="Glyco_trans_1"/>
</dbReference>
<dbReference type="RefSeq" id="WP_095072568.1">
    <property type="nucleotide sequence ID" value="NZ_LT906465.1"/>
</dbReference>
<accession>A0A239XPB9</accession>
<gene>
    <name evidence="3" type="ORF">SAMEA4412677_01828</name>
</gene>
<feature type="domain" description="Glycosyltransferase subfamily 4-like N-terminal" evidence="2">
    <location>
        <begin position="26"/>
        <end position="184"/>
    </location>
</feature>
<reference evidence="3 4" key="1">
    <citation type="submission" date="2017-06" db="EMBL/GenBank/DDBJ databases">
        <authorList>
            <consortium name="Pathogen Informatics"/>
        </authorList>
    </citation>
    <scope>NUCLEOTIDE SEQUENCE [LARGE SCALE GENOMIC DNA]</scope>
    <source>
        <strain evidence="3 4">NCTC13490</strain>
    </source>
</reference>
<dbReference type="PANTHER" id="PTHR12526:SF637">
    <property type="entry name" value="GLYCOSYLTRANSFERASE EPSF-RELATED"/>
    <property type="match status" value="1"/>
</dbReference>